<dbReference type="PROSITE" id="PS51186">
    <property type="entry name" value="GNAT"/>
    <property type="match status" value="1"/>
</dbReference>
<evidence type="ECO:0000313" key="4">
    <source>
        <dbReference type="EMBL" id="STY70609.1"/>
    </source>
</evidence>
<gene>
    <name evidence="4" type="primary">yjaB</name>
    <name evidence="4" type="ORF">NCTC10571_00749</name>
</gene>
<dbReference type="AlphaFoldDB" id="A0A378NSF4"/>
<feature type="domain" description="N-acetyltransferase" evidence="3">
    <location>
        <begin position="6"/>
        <end position="148"/>
    </location>
</feature>
<dbReference type="Proteomes" id="UP000255234">
    <property type="component" value="Unassembled WGS sequence"/>
</dbReference>
<evidence type="ECO:0000313" key="5">
    <source>
        <dbReference type="Proteomes" id="UP000255234"/>
    </source>
</evidence>
<evidence type="ECO:0000259" key="3">
    <source>
        <dbReference type="PROSITE" id="PS51186"/>
    </source>
</evidence>
<accession>A0A378NSF4</accession>
<evidence type="ECO:0000256" key="1">
    <source>
        <dbReference type="ARBA" id="ARBA00022679"/>
    </source>
</evidence>
<dbReference type="GO" id="GO:0016747">
    <property type="term" value="F:acyltransferase activity, transferring groups other than amino-acyl groups"/>
    <property type="evidence" value="ECO:0007669"/>
    <property type="project" value="InterPro"/>
</dbReference>
<dbReference type="PANTHER" id="PTHR43800:SF1">
    <property type="entry name" value="PEPTIDYL-LYSINE N-ACETYLTRANSFERASE YJAB"/>
    <property type="match status" value="1"/>
</dbReference>
<dbReference type="EMBL" id="UGPP01000001">
    <property type="protein sequence ID" value="STY70609.1"/>
    <property type="molecule type" value="Genomic_DNA"/>
</dbReference>
<dbReference type="InterPro" id="IPR000182">
    <property type="entry name" value="GNAT_dom"/>
</dbReference>
<reference evidence="4 5" key="1">
    <citation type="submission" date="2018-06" db="EMBL/GenBank/DDBJ databases">
        <authorList>
            <consortium name="Pathogen Informatics"/>
            <person name="Doyle S."/>
        </authorList>
    </citation>
    <scope>NUCLEOTIDE SEQUENCE [LARGE SCALE GENOMIC DNA]</scope>
    <source>
        <strain evidence="4 5">NCTC10571</strain>
    </source>
</reference>
<dbReference type="EC" id="2.3.1.-" evidence="4"/>
<dbReference type="Pfam" id="PF13508">
    <property type="entry name" value="Acetyltransf_7"/>
    <property type="match status" value="1"/>
</dbReference>
<dbReference type="SUPFAM" id="SSF55729">
    <property type="entry name" value="Acyl-CoA N-acyltransferases (Nat)"/>
    <property type="match status" value="1"/>
</dbReference>
<proteinExistence type="predicted"/>
<dbReference type="CDD" id="cd04301">
    <property type="entry name" value="NAT_SF"/>
    <property type="match status" value="1"/>
</dbReference>
<keyword evidence="1 4" id="KW-0808">Transferase</keyword>
<dbReference type="InterPro" id="IPR016181">
    <property type="entry name" value="Acyl_CoA_acyltransferase"/>
</dbReference>
<keyword evidence="2 4" id="KW-0012">Acyltransferase</keyword>
<organism evidence="4 5">
    <name type="scientific">Megamonas hypermegale</name>
    <dbReference type="NCBI Taxonomy" id="158847"/>
    <lineage>
        <taxon>Bacteria</taxon>
        <taxon>Bacillati</taxon>
        <taxon>Bacillota</taxon>
        <taxon>Negativicutes</taxon>
        <taxon>Selenomonadales</taxon>
        <taxon>Selenomonadaceae</taxon>
        <taxon>Megamonas</taxon>
    </lineage>
</organism>
<dbReference type="RefSeq" id="WP_115151173.1">
    <property type="nucleotide sequence ID" value="NZ_UGPP01000001.1"/>
</dbReference>
<sequence length="148" mass="17142">MYLKEIDYSLRNETLIDKLTIIWQKSVEATHLFLSPQDIKDILPQVVIGLKQIPILLVSFTDDDTPIGFAGIADDKLEMLFLSPDYFQQGIGYKMISTAIQDYQIKYVDVNEQNPKALKFYLRQGFTIFKRSPVDSDNRPFPILHLKK</sequence>
<dbReference type="Gene3D" id="3.40.630.30">
    <property type="match status" value="1"/>
</dbReference>
<protein>
    <submittedName>
        <fullName evidence="4">Uncharacterized N-acetyltransferase YjaB</fullName>
        <ecNumber evidence="4">2.3.1.-</ecNumber>
    </submittedName>
</protein>
<dbReference type="PANTHER" id="PTHR43800">
    <property type="entry name" value="PEPTIDYL-LYSINE N-ACETYLTRANSFERASE YJAB"/>
    <property type="match status" value="1"/>
</dbReference>
<evidence type="ECO:0000256" key="2">
    <source>
        <dbReference type="ARBA" id="ARBA00023315"/>
    </source>
</evidence>
<name>A0A378NSF4_9FIRM</name>